<evidence type="ECO:0000313" key="3">
    <source>
        <dbReference type="EMBL" id="BDZ77977.1"/>
    </source>
</evidence>
<proteinExistence type="inferred from homology"/>
<comment type="similarity">
    <text evidence="1">Belongs to the sulfur carrier protein TusA family.</text>
</comment>
<dbReference type="SUPFAM" id="SSF64307">
    <property type="entry name" value="SirA-like"/>
    <property type="match status" value="1"/>
</dbReference>
<dbReference type="InterPro" id="IPR036868">
    <property type="entry name" value="TusA-like_sf"/>
</dbReference>
<dbReference type="NCBIfam" id="TIGR03527">
    <property type="entry name" value="selenium_YedF"/>
    <property type="match status" value="1"/>
</dbReference>
<accession>A0ABN6YXC5</accession>
<dbReference type="InterPro" id="IPR027396">
    <property type="entry name" value="DsrEFH-like"/>
</dbReference>
<organism evidence="3 4">
    <name type="scientific">Claveliimonas bilis</name>
    <dbReference type="NCBI Taxonomy" id="3028070"/>
    <lineage>
        <taxon>Bacteria</taxon>
        <taxon>Bacillati</taxon>
        <taxon>Bacillota</taxon>
        <taxon>Clostridia</taxon>
        <taxon>Lachnospirales</taxon>
        <taxon>Lachnospiraceae</taxon>
        <taxon>Claveliimonas</taxon>
    </lineage>
</organism>
<evidence type="ECO:0000256" key="1">
    <source>
        <dbReference type="ARBA" id="ARBA00008984"/>
    </source>
</evidence>
<dbReference type="InterPro" id="IPR001455">
    <property type="entry name" value="TusA-like"/>
</dbReference>
<evidence type="ECO:0000259" key="2">
    <source>
        <dbReference type="Pfam" id="PF01206"/>
    </source>
</evidence>
<keyword evidence="4" id="KW-1185">Reference proteome</keyword>
<dbReference type="InterPro" id="IPR019870">
    <property type="entry name" value="Se_metab_YedF"/>
</dbReference>
<dbReference type="Proteomes" id="UP001305815">
    <property type="component" value="Chromosome"/>
</dbReference>
<name>A0ABN6YXC5_9FIRM</name>
<dbReference type="PANTHER" id="PTHR33279">
    <property type="entry name" value="SULFUR CARRIER PROTEIN YEDF-RELATED"/>
    <property type="match status" value="1"/>
</dbReference>
<protein>
    <submittedName>
        <fullName evidence="3">Selenium metabolism protein YedF</fullName>
    </submittedName>
</protein>
<reference evidence="4" key="1">
    <citation type="journal article" date="2023" name="Int. J. Syst. Evol. Microbiol.">
        <title>Claveliimonas bilis gen. nov., sp. nov., deoxycholic acid-producing bacteria isolated from human faeces, and reclassification of Sellimonas monacensis Zenner et al. 2021 as Claveliimonas monacensis comb. nov.</title>
        <authorList>
            <person name="Hisatomi A."/>
            <person name="Kastawa N.W.E.P.G."/>
            <person name="Song I."/>
            <person name="Ohkuma M."/>
            <person name="Fukiya S."/>
            <person name="Sakamoto M."/>
        </authorList>
    </citation>
    <scope>NUCLEOTIDE SEQUENCE [LARGE SCALE GENOMIC DNA]</scope>
    <source>
        <strain evidence="4">12BBH14</strain>
    </source>
</reference>
<sequence length="203" mass="21550">MITVNAMGDNCPIPVIKTKKAMQELTGPETIEVLVDNEIAVQNVSKMAASSGGKVTSEKKGEKEFRIVIEMEGAPSQAAGEEEETACIPDARGNTVVVVSSDRMGEGNDALGKVLIKGFIFAVTQLDTLPKTMLFYNGGATLTCEGSDSLEDLKSLEAQGVEIMTCGTCLDYYGLKEKLAVGTVTNMYSIVETMAGAGRIIRP</sequence>
<dbReference type="CDD" id="cd03421">
    <property type="entry name" value="SirA_like_N"/>
    <property type="match status" value="1"/>
</dbReference>
<dbReference type="SUPFAM" id="SSF75169">
    <property type="entry name" value="DsrEFH-like"/>
    <property type="match status" value="1"/>
</dbReference>
<dbReference type="EMBL" id="AP027742">
    <property type="protein sequence ID" value="BDZ77977.1"/>
    <property type="molecule type" value="Genomic_DNA"/>
</dbReference>
<feature type="domain" description="UPF0033" evidence="2">
    <location>
        <begin position="2"/>
        <end position="70"/>
    </location>
</feature>
<dbReference type="PANTHER" id="PTHR33279:SF6">
    <property type="entry name" value="SULFUR CARRIER PROTEIN YEDF-RELATED"/>
    <property type="match status" value="1"/>
</dbReference>
<evidence type="ECO:0000313" key="4">
    <source>
        <dbReference type="Proteomes" id="UP001305815"/>
    </source>
</evidence>
<dbReference type="Gene3D" id="3.30.110.40">
    <property type="entry name" value="TusA-like domain"/>
    <property type="match status" value="1"/>
</dbReference>
<dbReference type="Pfam" id="PF01206">
    <property type="entry name" value="TusA"/>
    <property type="match status" value="1"/>
</dbReference>
<gene>
    <name evidence="3" type="ORF">Lac1_21600</name>
</gene>
<dbReference type="RefSeq" id="WP_230105658.1">
    <property type="nucleotide sequence ID" value="NZ_AP024845.1"/>
</dbReference>